<dbReference type="InterPro" id="IPR032489">
    <property type="entry name" value="DUF5048"/>
</dbReference>
<dbReference type="EMBL" id="JACRSV010000001">
    <property type="protein sequence ID" value="MBC8558718.1"/>
    <property type="molecule type" value="Genomic_DNA"/>
</dbReference>
<gene>
    <name evidence="2" type="ORF">H8710_01410</name>
</gene>
<evidence type="ECO:0000313" key="2">
    <source>
        <dbReference type="EMBL" id="MBC8558718.1"/>
    </source>
</evidence>
<feature type="domain" description="DUF5048" evidence="1">
    <location>
        <begin position="301"/>
        <end position="401"/>
    </location>
</feature>
<organism evidence="2 3">
    <name type="scientific">Fumia xinanensis</name>
    <dbReference type="NCBI Taxonomy" id="2763659"/>
    <lineage>
        <taxon>Bacteria</taxon>
        <taxon>Bacillati</taxon>
        <taxon>Bacillota</taxon>
        <taxon>Clostridia</taxon>
        <taxon>Eubacteriales</taxon>
        <taxon>Oscillospiraceae</taxon>
        <taxon>Fumia</taxon>
    </lineage>
</organism>
<reference evidence="2" key="1">
    <citation type="submission" date="2020-08" db="EMBL/GenBank/DDBJ databases">
        <title>Genome public.</title>
        <authorList>
            <person name="Liu C."/>
            <person name="Sun Q."/>
        </authorList>
    </citation>
    <scope>NUCLEOTIDE SEQUENCE</scope>
    <source>
        <strain evidence="2">NSJ-33</strain>
    </source>
</reference>
<proteinExistence type="predicted"/>
<evidence type="ECO:0000259" key="1">
    <source>
        <dbReference type="Pfam" id="PF16467"/>
    </source>
</evidence>
<protein>
    <submittedName>
        <fullName evidence="2">DUF5048 domain-containing protein</fullName>
    </submittedName>
</protein>
<accession>A0A926I1Q1</accession>
<evidence type="ECO:0000313" key="3">
    <source>
        <dbReference type="Proteomes" id="UP000610760"/>
    </source>
</evidence>
<comment type="caution">
    <text evidence="2">The sequence shown here is derived from an EMBL/GenBank/DDBJ whole genome shotgun (WGS) entry which is preliminary data.</text>
</comment>
<dbReference type="RefSeq" id="WP_249293603.1">
    <property type="nucleotide sequence ID" value="NZ_JACRSV010000001.1"/>
</dbReference>
<dbReference type="AlphaFoldDB" id="A0A926I1Q1"/>
<dbReference type="Pfam" id="PF16467">
    <property type="entry name" value="DUF5048"/>
    <property type="match status" value="1"/>
</dbReference>
<keyword evidence="3" id="KW-1185">Reference proteome</keyword>
<name>A0A926I1Q1_9FIRM</name>
<sequence length="405" mass="46047">MYLPTVDDLKVLKLKNKSVYVKIELLDHNYLTLAELNGVTIDLSLSINANSDIRRTLSLTMTVRDDSLLLGENRKIWFDRYIRVYAGYLNTLSPKQEVLWYNMGIYLFNQTSYSYDVSTKNLSLSCSDLMSELTGARNGAIPAIMMQISEGANIREVMIKALTQDYNSEGEESVLLNRPYIIDDIGGEINVPSGSSDPRCVPYDLKFNAGATRHQVIEKLRDLYPGWETYFDVNGVFICKRIPTCKDDAVALTDSVLSELVISEQLQNSLEEVKNDILLYGVQKKDNTQIEARCWDQNEASPFCVQKLGRITEVLSGGEYAKIATNDLALQRAKYELWKRTRLNDGLQLQTITIPWLDVNQKIRYTPRITGKTEEWIIKSINHSVSSGTSSLELIKFYPLYPDIT</sequence>
<dbReference type="Proteomes" id="UP000610760">
    <property type="component" value="Unassembled WGS sequence"/>
</dbReference>